<proteinExistence type="inferred from homology"/>
<feature type="compositionally biased region" description="Polar residues" evidence="4">
    <location>
        <begin position="236"/>
        <end position="248"/>
    </location>
</feature>
<evidence type="ECO:0000259" key="5">
    <source>
        <dbReference type="PROSITE" id="PS51082"/>
    </source>
</evidence>
<dbReference type="Pfam" id="PF11945">
    <property type="entry name" value="WASH_WAHD"/>
    <property type="match status" value="1"/>
</dbReference>
<dbReference type="EMBL" id="CAJFDI010000002">
    <property type="protein sequence ID" value="CAD5216215.1"/>
    <property type="molecule type" value="Genomic_DNA"/>
</dbReference>
<dbReference type="GO" id="GO:0043015">
    <property type="term" value="F:gamma-tubulin binding"/>
    <property type="evidence" value="ECO:0007669"/>
    <property type="project" value="TreeGrafter"/>
</dbReference>
<sequence>MHTVNLTCYNTRETEVLSALTSALDSLFSTSSQIFNKVEERINECQTRLNGYQRRFQAITENIETLQEMENPVIIYVSEFPRTHITERKLVITKPSHTKSPLITAPSRITCTPEQFLKTRKVNSVGNIYKFNEENHKANMLFNMEMIRVENILLRAKNVSNSGRALEKVEDDILRRSLLATEQEDVAGDDEFEYKQPSESPTEFDLPDILPGIEIQNISMFGNDEFSDDDEDMFGASSTHKTSSNSREPSAFDLTESPRKIDIVLEEKKETPDLATHTQPKEVVSQPSLSPVSPPPPPPPPPPPTLFANVSPPPIAGRSSLMEAIRAAGGADKAKLKKITAEKVVEESPKPSVSQGDDLMGSLAKALEKRRKGISGNTKKKFDALEKRSKGPGPSLFSSMREVINTKVNHDNSSGSEEEEDWN</sequence>
<dbReference type="GO" id="GO:0034314">
    <property type="term" value="P:Arp2/3 complex-mediated actin nucleation"/>
    <property type="evidence" value="ECO:0007669"/>
    <property type="project" value="InterPro"/>
</dbReference>
<name>A0A1I7SW91_BURXY</name>
<feature type="region of interest" description="Disordered" evidence="4">
    <location>
        <begin position="368"/>
        <end position="399"/>
    </location>
</feature>
<evidence type="ECO:0000313" key="8">
    <source>
        <dbReference type="Proteomes" id="UP000095284"/>
    </source>
</evidence>
<evidence type="ECO:0000256" key="3">
    <source>
        <dbReference type="SAM" id="Coils"/>
    </source>
</evidence>
<dbReference type="SMR" id="A0A1I7SW91"/>
<dbReference type="Proteomes" id="UP000659654">
    <property type="component" value="Unassembled WGS sequence"/>
</dbReference>
<dbReference type="GO" id="GO:0003779">
    <property type="term" value="F:actin binding"/>
    <property type="evidence" value="ECO:0007669"/>
    <property type="project" value="UniProtKB-KW"/>
</dbReference>
<dbReference type="EMBL" id="CAJFCV020000002">
    <property type="protein sequence ID" value="CAG9099022.1"/>
    <property type="molecule type" value="Genomic_DNA"/>
</dbReference>
<dbReference type="GO" id="GO:0055037">
    <property type="term" value="C:recycling endosome"/>
    <property type="evidence" value="ECO:0007669"/>
    <property type="project" value="TreeGrafter"/>
</dbReference>
<evidence type="ECO:0000313" key="6">
    <source>
        <dbReference type="EMBL" id="CAD5216215.1"/>
    </source>
</evidence>
<evidence type="ECO:0000256" key="4">
    <source>
        <dbReference type="SAM" id="MobiDB-lite"/>
    </source>
</evidence>
<gene>
    <name evidence="6" type="ORF">BXYJ_LOCUS4418</name>
</gene>
<dbReference type="PANTHER" id="PTHR23331">
    <property type="entry name" value="CXYORF1"/>
    <property type="match status" value="1"/>
</dbReference>
<feature type="domain" description="WH2" evidence="5">
    <location>
        <begin position="317"/>
        <end position="339"/>
    </location>
</feature>
<evidence type="ECO:0000256" key="1">
    <source>
        <dbReference type="ARBA" id="ARBA00005602"/>
    </source>
</evidence>
<keyword evidence="2" id="KW-0009">Actin-binding</keyword>
<feature type="compositionally biased region" description="Basic and acidic residues" evidence="4">
    <location>
        <begin position="380"/>
        <end position="389"/>
    </location>
</feature>
<dbReference type="AlphaFoldDB" id="A0A1I7SW91"/>
<dbReference type="InterPro" id="IPR028290">
    <property type="entry name" value="WASH1"/>
</dbReference>
<evidence type="ECO:0000256" key="2">
    <source>
        <dbReference type="ARBA" id="ARBA00023203"/>
    </source>
</evidence>
<reference evidence="7" key="2">
    <citation type="submission" date="2020-08" db="EMBL/GenBank/DDBJ databases">
        <authorList>
            <person name="Kikuchi T."/>
        </authorList>
    </citation>
    <scope>NUCLEOTIDE SEQUENCE</scope>
    <source>
        <strain evidence="6">Ka4C1</strain>
    </source>
</reference>
<dbReference type="GO" id="GO:0071203">
    <property type="term" value="C:WASH complex"/>
    <property type="evidence" value="ECO:0007669"/>
    <property type="project" value="InterPro"/>
</dbReference>
<dbReference type="GO" id="GO:0006887">
    <property type="term" value="P:exocytosis"/>
    <property type="evidence" value="ECO:0007669"/>
    <property type="project" value="TreeGrafter"/>
</dbReference>
<dbReference type="Proteomes" id="UP000095284">
    <property type="component" value="Unplaced"/>
</dbReference>
<evidence type="ECO:0000313" key="7">
    <source>
        <dbReference type="EMBL" id="CAG9099022.1"/>
    </source>
</evidence>
<feature type="compositionally biased region" description="Basic and acidic residues" evidence="4">
    <location>
        <begin position="256"/>
        <end position="272"/>
    </location>
</feature>
<organism evidence="8 10">
    <name type="scientific">Bursaphelenchus xylophilus</name>
    <name type="common">Pinewood nematode worm</name>
    <name type="synonym">Aphelenchoides xylophilus</name>
    <dbReference type="NCBI Taxonomy" id="6326"/>
    <lineage>
        <taxon>Eukaryota</taxon>
        <taxon>Metazoa</taxon>
        <taxon>Ecdysozoa</taxon>
        <taxon>Nematoda</taxon>
        <taxon>Chromadorea</taxon>
        <taxon>Rhabditida</taxon>
        <taxon>Tylenchina</taxon>
        <taxon>Tylenchomorpha</taxon>
        <taxon>Aphelenchoidea</taxon>
        <taxon>Aphelenchoididae</taxon>
        <taxon>Bursaphelenchus</taxon>
    </lineage>
</organism>
<dbReference type="GO" id="GO:0005829">
    <property type="term" value="C:cytosol"/>
    <property type="evidence" value="ECO:0007669"/>
    <property type="project" value="GOC"/>
</dbReference>
<dbReference type="GO" id="GO:0042147">
    <property type="term" value="P:retrograde transport, endosome to Golgi"/>
    <property type="evidence" value="ECO:0007669"/>
    <property type="project" value="TreeGrafter"/>
</dbReference>
<dbReference type="eggNOG" id="ENOG502QSX3">
    <property type="taxonomic scope" value="Eukaryota"/>
</dbReference>
<accession>A0A1I7SW91</accession>
<dbReference type="WBParaSite" id="BXY_1732200.1">
    <property type="protein sequence ID" value="BXY_1732200.1"/>
    <property type="gene ID" value="BXY_1732200"/>
</dbReference>
<feature type="region of interest" description="Disordered" evidence="4">
    <location>
        <begin position="222"/>
        <end position="317"/>
    </location>
</feature>
<dbReference type="GO" id="GO:0032456">
    <property type="term" value="P:endocytic recycling"/>
    <property type="evidence" value="ECO:0007669"/>
    <property type="project" value="TreeGrafter"/>
</dbReference>
<keyword evidence="3" id="KW-0175">Coiled coil</keyword>
<protein>
    <submittedName>
        <fullName evidence="6">(pine wood nematode) hypothetical protein</fullName>
    </submittedName>
    <submittedName>
        <fullName evidence="10">WH2 domain-containing protein</fullName>
    </submittedName>
</protein>
<reference evidence="10" key="1">
    <citation type="submission" date="2016-11" db="UniProtKB">
        <authorList>
            <consortium name="WormBaseParasite"/>
        </authorList>
    </citation>
    <scope>IDENTIFICATION</scope>
</reference>
<dbReference type="GO" id="GO:0005769">
    <property type="term" value="C:early endosome"/>
    <property type="evidence" value="ECO:0007669"/>
    <property type="project" value="InterPro"/>
</dbReference>
<dbReference type="Proteomes" id="UP000582659">
    <property type="component" value="Unassembled WGS sequence"/>
</dbReference>
<dbReference type="GO" id="GO:0043014">
    <property type="term" value="F:alpha-tubulin binding"/>
    <property type="evidence" value="ECO:0007669"/>
    <property type="project" value="InterPro"/>
</dbReference>
<evidence type="ECO:0000313" key="9">
    <source>
        <dbReference type="Proteomes" id="UP000659654"/>
    </source>
</evidence>
<feature type="coiled-coil region" evidence="3">
    <location>
        <begin position="35"/>
        <end position="69"/>
    </location>
</feature>
<dbReference type="InterPro" id="IPR021854">
    <property type="entry name" value="WASH1_WAHD"/>
</dbReference>
<comment type="similarity">
    <text evidence="1">Belongs to the WASH1 family.</text>
</comment>
<dbReference type="PANTHER" id="PTHR23331:SF1">
    <property type="entry name" value="WASH COMPLEX SUBUNIT 1"/>
    <property type="match status" value="1"/>
</dbReference>
<dbReference type="OrthoDB" id="307871at2759"/>
<dbReference type="InterPro" id="IPR003124">
    <property type="entry name" value="WH2_dom"/>
</dbReference>
<keyword evidence="9" id="KW-1185">Reference proteome</keyword>
<dbReference type="PROSITE" id="PS51082">
    <property type="entry name" value="WH2"/>
    <property type="match status" value="1"/>
</dbReference>
<evidence type="ECO:0000313" key="10">
    <source>
        <dbReference type="WBParaSite" id="BXY_1732200.1"/>
    </source>
</evidence>
<feature type="compositionally biased region" description="Pro residues" evidence="4">
    <location>
        <begin position="292"/>
        <end position="315"/>
    </location>
</feature>